<proteinExistence type="predicted"/>
<dbReference type="PANTHER" id="PTHR40447">
    <property type="entry name" value="ANAEROBIC SULFITE REDUCTASE SUBUNIT A"/>
    <property type="match status" value="1"/>
</dbReference>
<keyword evidence="3" id="KW-0411">Iron-sulfur</keyword>
<evidence type="ECO:0000256" key="1">
    <source>
        <dbReference type="ARBA" id="ARBA00022723"/>
    </source>
</evidence>
<organism evidence="5 6">
    <name type="scientific">Candidatus Tagabacteria bacterium RIFCSPLOWO2_01_FULL_39_11</name>
    <dbReference type="NCBI Taxonomy" id="1802295"/>
    <lineage>
        <taxon>Bacteria</taxon>
        <taxon>Candidatus Tagaibacteriota</taxon>
    </lineage>
</organism>
<evidence type="ECO:0000256" key="2">
    <source>
        <dbReference type="ARBA" id="ARBA00023004"/>
    </source>
</evidence>
<dbReference type="EMBL" id="MHQZ01000015">
    <property type="protein sequence ID" value="OHA14248.1"/>
    <property type="molecule type" value="Genomic_DNA"/>
</dbReference>
<dbReference type="PROSITE" id="PS51379">
    <property type="entry name" value="4FE4S_FER_2"/>
    <property type="match status" value="2"/>
</dbReference>
<dbReference type="PROSITE" id="PS00198">
    <property type="entry name" value="4FE4S_FER_1"/>
    <property type="match status" value="2"/>
</dbReference>
<dbReference type="InterPro" id="IPR017896">
    <property type="entry name" value="4Fe4S_Fe-S-bd"/>
</dbReference>
<evidence type="ECO:0000313" key="5">
    <source>
        <dbReference type="EMBL" id="OHA14248.1"/>
    </source>
</evidence>
<name>A0A1G2LRH6_9BACT</name>
<dbReference type="SUPFAM" id="SSF46548">
    <property type="entry name" value="alpha-helical ferredoxin"/>
    <property type="match status" value="1"/>
</dbReference>
<sequence>MLKADKKTIIKVMKDNYKIDKNQIVALIEKLKQSFQIVAPVKKNGEVIFKKIEEPDDIVLDCEITSMPPKEFFLPPEEKLFEEINNEINAPKPDLKPILIFGLKPDDVEAITYMDEIMSKPTEDFYYWQRRKNSVLVVISNEPLKAAPKCDLFLEKISENDYRASAFTDKGKKILEIEYFKKSEEEKKREFTEKEKSGLKKLILDSELLADAVMWSKNHKIWDELAKKCLGCGICTYVCPLCYCFSTEDSVSLDGKKCRRCRKWDACTLPGFSQISGGHSFRSTIKERYYNWHYHKFVRAYKEYGKSQCVGCERCQKYCPAGIDIEKVLSEILEEYKKVLSSQS</sequence>
<accession>A0A1G2LRH6</accession>
<dbReference type="Proteomes" id="UP000178302">
    <property type="component" value="Unassembled WGS sequence"/>
</dbReference>
<reference evidence="5 6" key="1">
    <citation type="journal article" date="2016" name="Nat. Commun.">
        <title>Thousands of microbial genomes shed light on interconnected biogeochemical processes in an aquifer system.</title>
        <authorList>
            <person name="Anantharaman K."/>
            <person name="Brown C.T."/>
            <person name="Hug L.A."/>
            <person name="Sharon I."/>
            <person name="Castelle C.J."/>
            <person name="Probst A.J."/>
            <person name="Thomas B.C."/>
            <person name="Singh A."/>
            <person name="Wilkins M.J."/>
            <person name="Karaoz U."/>
            <person name="Brodie E.L."/>
            <person name="Williams K.H."/>
            <person name="Hubbard S.S."/>
            <person name="Banfield J.F."/>
        </authorList>
    </citation>
    <scope>NUCLEOTIDE SEQUENCE [LARGE SCALE GENOMIC DNA]</scope>
</reference>
<comment type="caution">
    <text evidence="5">The sequence shown here is derived from an EMBL/GenBank/DDBJ whole genome shotgun (WGS) entry which is preliminary data.</text>
</comment>
<dbReference type="GO" id="GO:0051536">
    <property type="term" value="F:iron-sulfur cluster binding"/>
    <property type="evidence" value="ECO:0007669"/>
    <property type="project" value="UniProtKB-KW"/>
</dbReference>
<feature type="domain" description="4Fe-4S ferredoxin-type" evidence="4">
    <location>
        <begin position="300"/>
        <end position="328"/>
    </location>
</feature>
<evidence type="ECO:0000259" key="4">
    <source>
        <dbReference type="PROSITE" id="PS51379"/>
    </source>
</evidence>
<evidence type="ECO:0000313" key="6">
    <source>
        <dbReference type="Proteomes" id="UP000178302"/>
    </source>
</evidence>
<feature type="domain" description="4Fe-4S ferredoxin-type" evidence="4">
    <location>
        <begin position="218"/>
        <end position="250"/>
    </location>
</feature>
<evidence type="ECO:0000256" key="3">
    <source>
        <dbReference type="ARBA" id="ARBA00023014"/>
    </source>
</evidence>
<dbReference type="AlphaFoldDB" id="A0A1G2LRH6"/>
<keyword evidence="1" id="KW-0479">Metal-binding</keyword>
<keyword evidence="2" id="KW-0408">Iron</keyword>
<dbReference type="PANTHER" id="PTHR40447:SF1">
    <property type="entry name" value="ANAEROBIC SULFITE REDUCTASE SUBUNIT A"/>
    <property type="match status" value="1"/>
</dbReference>
<dbReference type="GO" id="GO:0046872">
    <property type="term" value="F:metal ion binding"/>
    <property type="evidence" value="ECO:0007669"/>
    <property type="project" value="UniProtKB-KW"/>
</dbReference>
<protein>
    <recommendedName>
        <fullName evidence="4">4Fe-4S ferredoxin-type domain-containing protein</fullName>
    </recommendedName>
</protein>
<dbReference type="InterPro" id="IPR017900">
    <property type="entry name" value="4Fe4S_Fe_S_CS"/>
</dbReference>
<dbReference type="Pfam" id="PF17179">
    <property type="entry name" value="Fer4_22"/>
    <property type="match status" value="1"/>
</dbReference>
<gene>
    <name evidence="5" type="ORF">A2909_00310</name>
</gene>